<dbReference type="Pfam" id="PF01926">
    <property type="entry name" value="MMR_HSR1"/>
    <property type="match status" value="1"/>
</dbReference>
<keyword evidence="3" id="KW-0963">Cytoplasm</keyword>
<keyword evidence="5" id="KW-0479">Metal-binding</keyword>
<dbReference type="InterPro" id="IPR027368">
    <property type="entry name" value="MnmE_dom2"/>
</dbReference>
<evidence type="ECO:0000256" key="5">
    <source>
        <dbReference type="ARBA" id="ARBA00022723"/>
    </source>
</evidence>
<dbReference type="GO" id="GO:0003924">
    <property type="term" value="F:GTPase activity"/>
    <property type="evidence" value="ECO:0007669"/>
    <property type="project" value="InterPro"/>
</dbReference>
<dbReference type="InterPro" id="IPR005225">
    <property type="entry name" value="Small_GTP-bd"/>
</dbReference>
<dbReference type="Gene3D" id="1.20.120.430">
    <property type="entry name" value="tRNA modification GTPase MnmE domain 2"/>
    <property type="match status" value="1"/>
</dbReference>
<evidence type="ECO:0000256" key="11">
    <source>
        <dbReference type="RuleBase" id="RU003313"/>
    </source>
</evidence>
<keyword evidence="4 11" id="KW-0819">tRNA processing</keyword>
<accession>A0AAP0BB11</accession>
<dbReference type="GO" id="GO:0005525">
    <property type="term" value="F:GTP binding"/>
    <property type="evidence" value="ECO:0007669"/>
    <property type="project" value="UniProtKB-KW"/>
</dbReference>
<evidence type="ECO:0000313" key="14">
    <source>
        <dbReference type="Proteomes" id="UP001418222"/>
    </source>
</evidence>
<dbReference type="FunFam" id="3.30.1360.120:FF:000003">
    <property type="entry name" value="tRNA modification GTPase MnmE"/>
    <property type="match status" value="1"/>
</dbReference>
<dbReference type="InterPro" id="IPR006073">
    <property type="entry name" value="GTP-bd"/>
</dbReference>
<dbReference type="EMBL" id="JBBWWQ010000012">
    <property type="protein sequence ID" value="KAK8934799.1"/>
    <property type="molecule type" value="Genomic_DNA"/>
</dbReference>
<dbReference type="PRINTS" id="PR00449">
    <property type="entry name" value="RASTRNSFRMNG"/>
</dbReference>
<dbReference type="Gene3D" id="3.40.50.300">
    <property type="entry name" value="P-loop containing nucleotide triphosphate hydrolases"/>
    <property type="match status" value="1"/>
</dbReference>
<dbReference type="PANTHER" id="PTHR42714:SF2">
    <property type="entry name" value="TRNA MODIFICATION GTPASE GTPBP3, MITOCHONDRIAL"/>
    <property type="match status" value="1"/>
</dbReference>
<dbReference type="Pfam" id="PF12631">
    <property type="entry name" value="MnmE_helical"/>
    <property type="match status" value="1"/>
</dbReference>
<evidence type="ECO:0000259" key="12">
    <source>
        <dbReference type="PROSITE" id="PS51709"/>
    </source>
</evidence>
<organism evidence="13 14">
    <name type="scientific">Platanthera zijinensis</name>
    <dbReference type="NCBI Taxonomy" id="2320716"/>
    <lineage>
        <taxon>Eukaryota</taxon>
        <taxon>Viridiplantae</taxon>
        <taxon>Streptophyta</taxon>
        <taxon>Embryophyta</taxon>
        <taxon>Tracheophyta</taxon>
        <taxon>Spermatophyta</taxon>
        <taxon>Magnoliopsida</taxon>
        <taxon>Liliopsida</taxon>
        <taxon>Asparagales</taxon>
        <taxon>Orchidaceae</taxon>
        <taxon>Orchidoideae</taxon>
        <taxon>Orchideae</taxon>
        <taxon>Orchidinae</taxon>
        <taxon>Platanthera</taxon>
    </lineage>
</organism>
<evidence type="ECO:0000256" key="6">
    <source>
        <dbReference type="ARBA" id="ARBA00022741"/>
    </source>
</evidence>
<dbReference type="InterPro" id="IPR031168">
    <property type="entry name" value="G_TrmE"/>
</dbReference>
<dbReference type="InterPro" id="IPR027266">
    <property type="entry name" value="TrmE/GcvT-like"/>
</dbReference>
<dbReference type="NCBIfam" id="TIGR00231">
    <property type="entry name" value="small_GTP"/>
    <property type="match status" value="1"/>
</dbReference>
<evidence type="ECO:0000256" key="2">
    <source>
        <dbReference type="ARBA" id="ARBA00011043"/>
    </source>
</evidence>
<dbReference type="Pfam" id="PF10396">
    <property type="entry name" value="TrmE_N"/>
    <property type="match status" value="1"/>
</dbReference>
<comment type="subcellular location">
    <subcellularLocation>
        <location evidence="1">Plastid</location>
        <location evidence="1">Chloroplast</location>
    </subcellularLocation>
</comment>
<dbReference type="GO" id="GO:0005829">
    <property type="term" value="C:cytosol"/>
    <property type="evidence" value="ECO:0007669"/>
    <property type="project" value="TreeGrafter"/>
</dbReference>
<name>A0AAP0BB11_9ASPA</name>
<proteinExistence type="inferred from homology"/>
<feature type="domain" description="TrmE-type G" evidence="12">
    <location>
        <begin position="308"/>
        <end position="476"/>
    </location>
</feature>
<evidence type="ECO:0000313" key="13">
    <source>
        <dbReference type="EMBL" id="KAK8934799.1"/>
    </source>
</evidence>
<reference evidence="13 14" key="1">
    <citation type="journal article" date="2022" name="Nat. Plants">
        <title>Genomes of leafy and leafless Platanthera orchids illuminate the evolution of mycoheterotrophy.</title>
        <authorList>
            <person name="Li M.H."/>
            <person name="Liu K.W."/>
            <person name="Li Z."/>
            <person name="Lu H.C."/>
            <person name="Ye Q.L."/>
            <person name="Zhang D."/>
            <person name="Wang J.Y."/>
            <person name="Li Y.F."/>
            <person name="Zhong Z.M."/>
            <person name="Liu X."/>
            <person name="Yu X."/>
            <person name="Liu D.K."/>
            <person name="Tu X.D."/>
            <person name="Liu B."/>
            <person name="Hao Y."/>
            <person name="Liao X.Y."/>
            <person name="Jiang Y.T."/>
            <person name="Sun W.H."/>
            <person name="Chen J."/>
            <person name="Chen Y.Q."/>
            <person name="Ai Y."/>
            <person name="Zhai J.W."/>
            <person name="Wu S.S."/>
            <person name="Zhou Z."/>
            <person name="Hsiao Y.Y."/>
            <person name="Wu W.L."/>
            <person name="Chen Y.Y."/>
            <person name="Lin Y.F."/>
            <person name="Hsu J.L."/>
            <person name="Li C.Y."/>
            <person name="Wang Z.W."/>
            <person name="Zhao X."/>
            <person name="Zhong W.Y."/>
            <person name="Ma X.K."/>
            <person name="Ma L."/>
            <person name="Huang J."/>
            <person name="Chen G.Z."/>
            <person name="Huang M.Z."/>
            <person name="Huang L."/>
            <person name="Peng D.H."/>
            <person name="Luo Y.B."/>
            <person name="Zou S.Q."/>
            <person name="Chen S.P."/>
            <person name="Lan S."/>
            <person name="Tsai W.C."/>
            <person name="Van de Peer Y."/>
            <person name="Liu Z.J."/>
        </authorList>
    </citation>
    <scope>NUCLEOTIDE SEQUENCE [LARGE SCALE GENOMIC DNA]</scope>
    <source>
        <strain evidence="13">Lor287</strain>
    </source>
</reference>
<comment type="similarity">
    <text evidence="2 11">Belongs to the TRAFAC class TrmE-Era-EngA-EngB-Septin-like GTPase superfamily. TrmE GTPase family.</text>
</comment>
<dbReference type="CDD" id="cd04164">
    <property type="entry name" value="trmE"/>
    <property type="match status" value="1"/>
</dbReference>
<keyword evidence="10 11" id="KW-0342">GTP-binding</keyword>
<evidence type="ECO:0000256" key="3">
    <source>
        <dbReference type="ARBA" id="ARBA00022490"/>
    </source>
</evidence>
<dbReference type="InterPro" id="IPR027417">
    <property type="entry name" value="P-loop_NTPase"/>
</dbReference>
<evidence type="ECO:0000256" key="9">
    <source>
        <dbReference type="ARBA" id="ARBA00022958"/>
    </source>
</evidence>
<dbReference type="GO" id="GO:0009507">
    <property type="term" value="C:chloroplast"/>
    <property type="evidence" value="ECO:0007669"/>
    <property type="project" value="UniProtKB-SubCell"/>
</dbReference>
<dbReference type="PANTHER" id="PTHR42714">
    <property type="entry name" value="TRNA MODIFICATION GTPASE GTPBP3"/>
    <property type="match status" value="1"/>
</dbReference>
<comment type="caution">
    <text evidence="13">The sequence shown here is derived from an EMBL/GenBank/DDBJ whole genome shotgun (WGS) entry which is preliminary data.</text>
</comment>
<dbReference type="CDD" id="cd14858">
    <property type="entry name" value="TrmE_N"/>
    <property type="match status" value="1"/>
</dbReference>
<sequence length="481" mass="52087">MAFAVIVVQNLCLRLRRHPTIVLRHRFQNPKTPTSPSSLSAPRTLILQPRNLASSSRSSDKTLVFTKDERFGAWVTGGSSPEKDDGTIAAIVTSVGGPSAAVGIVRLSGSLAVEVASRVFRPARKPSEGDCLWKPRSHFVEYGFALDRQDNVIDEVLAIPMLAPRSYTKEDVVELQCHGNDLCLRRVLRACLEAGAKLAEPGEFTLRAFLNGRLDLTQAENVGKLISSKSLAAADAALAGIQGGFSALVKALRMQCIELLAEIEARLDFDDELPPLDLDILVGRLNAMCQDVQEALETSDYDKLLQSGLQVTIIGRPNVGKSSLLNAWSKSNRAIITEIAGTTRDVIEANVTIEGIPVTLLDTAGVRETNDAIEKIGVERSEAAAMGSDVIIMTVSAADGWTDDDKRLAERINMNLRSTCSAIPIILVINKIDCAPSISMAHFAHDIDIFKKKVQTSAVSGEGILELEKAVLEVRVSSRFH</sequence>
<dbReference type="GO" id="GO:0042802">
    <property type="term" value="F:identical protein binding"/>
    <property type="evidence" value="ECO:0007669"/>
    <property type="project" value="UniProtKB-ARBA"/>
</dbReference>
<keyword evidence="7" id="KW-0378">Hydrolase</keyword>
<keyword evidence="8" id="KW-0460">Magnesium</keyword>
<dbReference type="SUPFAM" id="SSF52540">
    <property type="entry name" value="P-loop containing nucleoside triphosphate hydrolases"/>
    <property type="match status" value="1"/>
</dbReference>
<keyword evidence="9" id="KW-0630">Potassium</keyword>
<evidence type="ECO:0000256" key="10">
    <source>
        <dbReference type="ARBA" id="ARBA00023134"/>
    </source>
</evidence>
<keyword evidence="6 11" id="KW-0547">Nucleotide-binding</keyword>
<dbReference type="InterPro" id="IPR025867">
    <property type="entry name" value="MnmE_helical"/>
</dbReference>
<dbReference type="InterPro" id="IPR004520">
    <property type="entry name" value="GTPase_MnmE"/>
</dbReference>
<evidence type="ECO:0000256" key="4">
    <source>
        <dbReference type="ARBA" id="ARBA00022694"/>
    </source>
</evidence>
<evidence type="ECO:0000256" key="7">
    <source>
        <dbReference type="ARBA" id="ARBA00022801"/>
    </source>
</evidence>
<dbReference type="Gene3D" id="3.30.1360.120">
    <property type="entry name" value="Probable tRNA modification gtpase trme, domain 1"/>
    <property type="match status" value="1"/>
</dbReference>
<dbReference type="GO" id="GO:0030488">
    <property type="term" value="P:tRNA methylation"/>
    <property type="evidence" value="ECO:0007669"/>
    <property type="project" value="TreeGrafter"/>
</dbReference>
<dbReference type="InterPro" id="IPR018948">
    <property type="entry name" value="GTP-bd_TrmE_N"/>
</dbReference>
<dbReference type="PROSITE" id="PS51709">
    <property type="entry name" value="G_TRME"/>
    <property type="match status" value="1"/>
</dbReference>
<dbReference type="GO" id="GO:0002098">
    <property type="term" value="P:tRNA wobble uridine modification"/>
    <property type="evidence" value="ECO:0007669"/>
    <property type="project" value="TreeGrafter"/>
</dbReference>
<protein>
    <submittedName>
        <fullName evidence="13">tRNA modification GTPase mnmE</fullName>
    </submittedName>
</protein>
<keyword evidence="14" id="KW-1185">Reference proteome</keyword>
<dbReference type="Proteomes" id="UP001418222">
    <property type="component" value="Unassembled WGS sequence"/>
</dbReference>
<dbReference type="GO" id="GO:0046872">
    <property type="term" value="F:metal ion binding"/>
    <property type="evidence" value="ECO:0007669"/>
    <property type="project" value="UniProtKB-KW"/>
</dbReference>
<dbReference type="FunFam" id="3.40.50.300:FF:000494">
    <property type="entry name" value="tRNA modification GTPase MnmE"/>
    <property type="match status" value="1"/>
</dbReference>
<evidence type="ECO:0000256" key="8">
    <source>
        <dbReference type="ARBA" id="ARBA00022842"/>
    </source>
</evidence>
<dbReference type="NCBIfam" id="TIGR00450">
    <property type="entry name" value="mnmE_trmE_thdF"/>
    <property type="match status" value="1"/>
</dbReference>
<gene>
    <name evidence="13" type="primary">mnmE</name>
    <name evidence="13" type="ORF">KSP39_PZI014493</name>
</gene>
<evidence type="ECO:0000256" key="1">
    <source>
        <dbReference type="ARBA" id="ARBA00004229"/>
    </source>
</evidence>
<dbReference type="AlphaFoldDB" id="A0AAP0BB11"/>
<dbReference type="HAMAP" id="MF_00379">
    <property type="entry name" value="GTPase_MnmE"/>
    <property type="match status" value="1"/>
</dbReference>